<dbReference type="EMBL" id="HACG01043344">
    <property type="protein sequence ID" value="CEK90209.1"/>
    <property type="molecule type" value="Transcribed_RNA"/>
</dbReference>
<dbReference type="InterPro" id="IPR036236">
    <property type="entry name" value="Znf_C2H2_sf"/>
</dbReference>
<evidence type="ECO:0000256" key="1">
    <source>
        <dbReference type="ARBA" id="ARBA00004123"/>
    </source>
</evidence>
<dbReference type="GO" id="GO:0000981">
    <property type="term" value="F:DNA-binding transcription factor activity, RNA polymerase II-specific"/>
    <property type="evidence" value="ECO:0007669"/>
    <property type="project" value="TreeGrafter"/>
</dbReference>
<feature type="domain" description="C2H2-type" evidence="8">
    <location>
        <begin position="42"/>
        <end position="69"/>
    </location>
</feature>
<organism evidence="9">
    <name type="scientific">Arion vulgaris</name>
    <dbReference type="NCBI Taxonomy" id="1028688"/>
    <lineage>
        <taxon>Eukaryota</taxon>
        <taxon>Metazoa</taxon>
        <taxon>Spiralia</taxon>
        <taxon>Lophotrochozoa</taxon>
        <taxon>Mollusca</taxon>
        <taxon>Gastropoda</taxon>
        <taxon>Heterobranchia</taxon>
        <taxon>Euthyneura</taxon>
        <taxon>Panpulmonata</taxon>
        <taxon>Eupulmonata</taxon>
        <taxon>Stylommatophora</taxon>
        <taxon>Helicina</taxon>
        <taxon>Arionoidea</taxon>
        <taxon>Arionidae</taxon>
        <taxon>Arion</taxon>
    </lineage>
</organism>
<gene>
    <name evidence="9" type="primary">ORF175480</name>
    <name evidence="10" type="synonym">ORF175491</name>
</gene>
<evidence type="ECO:0000259" key="8">
    <source>
        <dbReference type="PROSITE" id="PS50157"/>
    </source>
</evidence>
<comment type="subcellular location">
    <subcellularLocation>
        <location evidence="1">Nucleus</location>
    </subcellularLocation>
</comment>
<dbReference type="Pfam" id="PF13894">
    <property type="entry name" value="zf-C2H2_4"/>
    <property type="match status" value="1"/>
</dbReference>
<dbReference type="GO" id="GO:0008270">
    <property type="term" value="F:zinc ion binding"/>
    <property type="evidence" value="ECO:0007669"/>
    <property type="project" value="UniProtKB-KW"/>
</dbReference>
<name>A0A0B7BA33_9EUPU</name>
<dbReference type="SUPFAM" id="SSF57667">
    <property type="entry name" value="beta-beta-alpha zinc fingers"/>
    <property type="match status" value="1"/>
</dbReference>
<evidence type="ECO:0000256" key="5">
    <source>
        <dbReference type="ARBA" id="ARBA00022833"/>
    </source>
</evidence>
<evidence type="ECO:0000256" key="2">
    <source>
        <dbReference type="ARBA" id="ARBA00022723"/>
    </source>
</evidence>
<feature type="non-terminal residue" evidence="9">
    <location>
        <position position="1"/>
    </location>
</feature>
<dbReference type="GO" id="GO:0000977">
    <property type="term" value="F:RNA polymerase II transcription regulatory region sequence-specific DNA binding"/>
    <property type="evidence" value="ECO:0007669"/>
    <property type="project" value="TreeGrafter"/>
</dbReference>
<keyword evidence="3" id="KW-0677">Repeat</keyword>
<proteinExistence type="predicted"/>
<evidence type="ECO:0000313" key="10">
    <source>
        <dbReference type="EMBL" id="CEK90212.1"/>
    </source>
</evidence>
<keyword evidence="6" id="KW-0539">Nucleus</keyword>
<evidence type="ECO:0000256" key="3">
    <source>
        <dbReference type="ARBA" id="ARBA00022737"/>
    </source>
</evidence>
<accession>A0A0B7BA33</accession>
<sequence>QAMFGETQSYNIEQQDRRHSNIYPVSSMYQQYSDIQNQFMPFQCTICGKGFKSRGGLSFHMEAHKGRQFVCPVCDFKFKHKHHMKNHLVNVHKLLLCPICFTTFRPDQVREHTVHILACKK</sequence>
<dbReference type="EMBL" id="HACG01043347">
    <property type="protein sequence ID" value="CEK90212.1"/>
    <property type="molecule type" value="Transcribed_RNA"/>
</dbReference>
<dbReference type="GO" id="GO:0005634">
    <property type="term" value="C:nucleus"/>
    <property type="evidence" value="ECO:0007669"/>
    <property type="project" value="UniProtKB-SubCell"/>
</dbReference>
<protein>
    <recommendedName>
        <fullName evidence="8">C2H2-type domain-containing protein</fullName>
    </recommendedName>
</protein>
<dbReference type="SMART" id="SM00355">
    <property type="entry name" value="ZnF_C2H2"/>
    <property type="match status" value="2"/>
</dbReference>
<dbReference type="Pfam" id="PF00096">
    <property type="entry name" value="zf-C2H2"/>
    <property type="match status" value="1"/>
</dbReference>
<dbReference type="FunFam" id="3.30.160.60:FF:000870">
    <property type="entry name" value="zinc finger protein 197 isoform X1"/>
    <property type="match status" value="1"/>
</dbReference>
<reference evidence="9" key="1">
    <citation type="submission" date="2014-12" db="EMBL/GenBank/DDBJ databases">
        <title>Insight into the proteome of Arion vulgaris.</title>
        <authorList>
            <person name="Aradska J."/>
            <person name="Bulat T."/>
            <person name="Smidak R."/>
            <person name="Sarate P."/>
            <person name="Gangsoo J."/>
            <person name="Sialana F."/>
            <person name="Bilban M."/>
            <person name="Lubec G."/>
        </authorList>
    </citation>
    <scope>NUCLEOTIDE SEQUENCE</scope>
    <source>
        <tissue evidence="9">Skin</tissue>
    </source>
</reference>
<evidence type="ECO:0000256" key="4">
    <source>
        <dbReference type="ARBA" id="ARBA00022771"/>
    </source>
</evidence>
<feature type="domain" description="C2H2-type" evidence="8">
    <location>
        <begin position="69"/>
        <end position="92"/>
    </location>
</feature>
<evidence type="ECO:0000313" key="9">
    <source>
        <dbReference type="EMBL" id="CEK90209.1"/>
    </source>
</evidence>
<keyword evidence="2" id="KW-0479">Metal-binding</keyword>
<dbReference type="AlphaFoldDB" id="A0A0B7BA33"/>
<dbReference type="PROSITE" id="PS00028">
    <property type="entry name" value="ZINC_FINGER_C2H2_1"/>
    <property type="match status" value="2"/>
</dbReference>
<dbReference type="Gene3D" id="3.30.160.60">
    <property type="entry name" value="Classic Zinc Finger"/>
    <property type="match status" value="1"/>
</dbReference>
<keyword evidence="4 7" id="KW-0863">Zinc-finger</keyword>
<dbReference type="PROSITE" id="PS50157">
    <property type="entry name" value="ZINC_FINGER_C2H2_2"/>
    <property type="match status" value="2"/>
</dbReference>
<evidence type="ECO:0000256" key="6">
    <source>
        <dbReference type="ARBA" id="ARBA00023242"/>
    </source>
</evidence>
<dbReference type="PANTHER" id="PTHR24409">
    <property type="entry name" value="ZINC FINGER PROTEIN 142"/>
    <property type="match status" value="1"/>
</dbReference>
<evidence type="ECO:0000256" key="7">
    <source>
        <dbReference type="PROSITE-ProRule" id="PRU00042"/>
    </source>
</evidence>
<dbReference type="InterPro" id="IPR013087">
    <property type="entry name" value="Znf_C2H2_type"/>
</dbReference>
<dbReference type="PANTHER" id="PTHR24409:SF295">
    <property type="entry name" value="AZ2-RELATED"/>
    <property type="match status" value="1"/>
</dbReference>
<keyword evidence="5" id="KW-0862">Zinc</keyword>